<dbReference type="Proteomes" id="UP001367676">
    <property type="component" value="Unassembled WGS sequence"/>
</dbReference>
<feature type="domain" description="HTH CENPB-type" evidence="3">
    <location>
        <begin position="56"/>
        <end position="127"/>
    </location>
</feature>
<dbReference type="Gene3D" id="1.10.10.60">
    <property type="entry name" value="Homeodomain-like"/>
    <property type="match status" value="2"/>
</dbReference>
<evidence type="ECO:0000256" key="2">
    <source>
        <dbReference type="ARBA" id="ARBA00023125"/>
    </source>
</evidence>
<evidence type="ECO:0000313" key="4">
    <source>
        <dbReference type="EMBL" id="KAK7582247.1"/>
    </source>
</evidence>
<dbReference type="InterPro" id="IPR006600">
    <property type="entry name" value="HTH_CenpB_DNA-bd_dom"/>
</dbReference>
<dbReference type="SUPFAM" id="SSF46689">
    <property type="entry name" value="Homeodomain-like"/>
    <property type="match status" value="2"/>
</dbReference>
<dbReference type="PROSITE" id="PS51253">
    <property type="entry name" value="HTH_CENPB"/>
    <property type="match status" value="1"/>
</dbReference>
<evidence type="ECO:0000259" key="3">
    <source>
        <dbReference type="PROSITE" id="PS51253"/>
    </source>
</evidence>
<evidence type="ECO:0000256" key="1">
    <source>
        <dbReference type="ARBA" id="ARBA00004123"/>
    </source>
</evidence>
<comment type="subcellular location">
    <subcellularLocation>
        <location evidence="1">Nucleus</location>
    </subcellularLocation>
</comment>
<gene>
    <name evidence="4" type="ORF">V9T40_013692</name>
</gene>
<organism evidence="4 5">
    <name type="scientific">Parthenolecanium corni</name>
    <dbReference type="NCBI Taxonomy" id="536013"/>
    <lineage>
        <taxon>Eukaryota</taxon>
        <taxon>Metazoa</taxon>
        <taxon>Ecdysozoa</taxon>
        <taxon>Arthropoda</taxon>
        <taxon>Hexapoda</taxon>
        <taxon>Insecta</taxon>
        <taxon>Pterygota</taxon>
        <taxon>Neoptera</taxon>
        <taxon>Paraneoptera</taxon>
        <taxon>Hemiptera</taxon>
        <taxon>Sternorrhyncha</taxon>
        <taxon>Coccoidea</taxon>
        <taxon>Coccidae</taxon>
        <taxon>Parthenolecanium</taxon>
    </lineage>
</organism>
<comment type="caution">
    <text evidence="4">The sequence shown here is derived from an EMBL/GenBank/DDBJ whole genome shotgun (WGS) entry which is preliminary data.</text>
</comment>
<proteinExistence type="predicted"/>
<name>A0AAN9TFB2_9HEMI</name>
<dbReference type="AlphaFoldDB" id="A0AAN9TFB2"/>
<dbReference type="SMART" id="SM00674">
    <property type="entry name" value="CENPB"/>
    <property type="match status" value="1"/>
</dbReference>
<dbReference type="PANTHER" id="PTHR19303:SF73">
    <property type="entry name" value="PROTEIN PDC2"/>
    <property type="match status" value="1"/>
</dbReference>
<evidence type="ECO:0000313" key="5">
    <source>
        <dbReference type="Proteomes" id="UP001367676"/>
    </source>
</evidence>
<dbReference type="Pfam" id="PF03221">
    <property type="entry name" value="HTH_Tnp_Tc5"/>
    <property type="match status" value="1"/>
</dbReference>
<keyword evidence="5" id="KW-1185">Reference proteome</keyword>
<dbReference type="InterPro" id="IPR050863">
    <property type="entry name" value="CenT-Element_Derived"/>
</dbReference>
<dbReference type="GO" id="GO:0005634">
    <property type="term" value="C:nucleus"/>
    <property type="evidence" value="ECO:0007669"/>
    <property type="project" value="UniProtKB-SubCell"/>
</dbReference>
<reference evidence="4 5" key="1">
    <citation type="submission" date="2024-03" db="EMBL/GenBank/DDBJ databases">
        <title>Adaptation during the transition from Ophiocordyceps entomopathogen to insect associate is accompanied by gene loss and intensified selection.</title>
        <authorList>
            <person name="Ward C.M."/>
            <person name="Onetto C.A."/>
            <person name="Borneman A.R."/>
        </authorList>
    </citation>
    <scope>NUCLEOTIDE SEQUENCE [LARGE SCALE GENOMIC DNA]</scope>
    <source>
        <strain evidence="4">AWRI1</strain>
        <tissue evidence="4">Single Adult Female</tissue>
    </source>
</reference>
<dbReference type="GO" id="GO:0003677">
    <property type="term" value="F:DNA binding"/>
    <property type="evidence" value="ECO:0007669"/>
    <property type="project" value="UniProtKB-KW"/>
</dbReference>
<dbReference type="PANTHER" id="PTHR19303">
    <property type="entry name" value="TRANSPOSON"/>
    <property type="match status" value="1"/>
</dbReference>
<protein>
    <recommendedName>
        <fullName evidence="3">HTH CENPB-type domain-containing protein</fullName>
    </recommendedName>
</protein>
<accession>A0AAN9TFB2</accession>
<keyword evidence="2" id="KW-0238">DNA-binding</keyword>
<dbReference type="InterPro" id="IPR009057">
    <property type="entry name" value="Homeodomain-like_sf"/>
</dbReference>
<sequence>MSRRAFSTEEKRQIISKIQSGVKNGELSKEWKTSASMISIIWKNRDKILNTQGVSSVRRLRELKNKNLDNVLYQWFKQQQALKIPISSPILQGKANKLATKLGMINFDCSTSWVQRLRARHGIVYGKIVVNFVKYNFCPEIFKFKACDPGPSTVYSQAAVSAVIAI</sequence>
<dbReference type="EMBL" id="JBBCAQ010000033">
    <property type="protein sequence ID" value="KAK7582247.1"/>
    <property type="molecule type" value="Genomic_DNA"/>
</dbReference>